<organism evidence="1">
    <name type="scientific">marine sediment metagenome</name>
    <dbReference type="NCBI Taxonomy" id="412755"/>
    <lineage>
        <taxon>unclassified sequences</taxon>
        <taxon>metagenomes</taxon>
        <taxon>ecological metagenomes</taxon>
    </lineage>
</organism>
<reference evidence="1" key="1">
    <citation type="journal article" date="2015" name="Nature">
        <title>Complex archaea that bridge the gap between prokaryotes and eukaryotes.</title>
        <authorList>
            <person name="Spang A."/>
            <person name="Saw J.H."/>
            <person name="Jorgensen S.L."/>
            <person name="Zaremba-Niedzwiedzka K."/>
            <person name="Martijn J."/>
            <person name="Lind A.E."/>
            <person name="van Eijk R."/>
            <person name="Schleper C."/>
            <person name="Guy L."/>
            <person name="Ettema T.J."/>
        </authorList>
    </citation>
    <scope>NUCLEOTIDE SEQUENCE</scope>
</reference>
<dbReference type="EMBL" id="LAZR01003719">
    <property type="protein sequence ID" value="KKN15375.1"/>
    <property type="molecule type" value="Genomic_DNA"/>
</dbReference>
<name>A0A0F9N739_9ZZZZ</name>
<sequence>MKSKKPRLIVLKDPKLRKARENLRTILKLAYYDERERLRNLNHLYFEKDTLTPSQQKRDIQLGRMNNNLMTAFDNSILKCNLGAACNSYKEMVEKGSIDPIERPIDLDMGWLPGPFVEPIEVPNDHVLGGGPPEPIQIHGSWLCKKDFESLKDFHIDEDYISF</sequence>
<comment type="caution">
    <text evidence="1">The sequence shown here is derived from an EMBL/GenBank/DDBJ whole genome shotgun (WGS) entry which is preliminary data.</text>
</comment>
<protein>
    <submittedName>
        <fullName evidence="1">Uncharacterized protein</fullName>
    </submittedName>
</protein>
<dbReference type="AlphaFoldDB" id="A0A0F9N739"/>
<evidence type="ECO:0000313" key="1">
    <source>
        <dbReference type="EMBL" id="KKN15375.1"/>
    </source>
</evidence>
<accession>A0A0F9N739</accession>
<proteinExistence type="predicted"/>
<gene>
    <name evidence="1" type="ORF">LCGC14_0986710</name>
</gene>